<feature type="chain" id="PRO_5039560878" evidence="2">
    <location>
        <begin position="22"/>
        <end position="173"/>
    </location>
</feature>
<dbReference type="Pfam" id="PF09580">
    <property type="entry name" value="Spore_YhcN_YlaJ"/>
    <property type="match status" value="1"/>
</dbReference>
<feature type="region of interest" description="Disordered" evidence="1">
    <location>
        <begin position="24"/>
        <end position="50"/>
    </location>
</feature>
<dbReference type="InterPro" id="IPR014247">
    <property type="entry name" value="Spore_lipoprot_YhcN/YlaJ"/>
</dbReference>
<dbReference type="NCBIfam" id="TIGR02898">
    <property type="entry name" value="spore_YhcN_YlaJ"/>
    <property type="match status" value="1"/>
</dbReference>
<gene>
    <name evidence="3" type="ORF">E2980_01165</name>
</gene>
<name>A0A4Y8M9Y6_9BACL</name>
<accession>A0A4Y8M9Y6</accession>
<proteinExistence type="predicted"/>
<evidence type="ECO:0000256" key="2">
    <source>
        <dbReference type="SAM" id="SignalP"/>
    </source>
</evidence>
<reference evidence="3 4" key="1">
    <citation type="submission" date="2019-03" db="EMBL/GenBank/DDBJ databases">
        <title>Cohnella endophytica sp. nov., a novel endophytic bacterium isolated from bark of Sonneratia apetala.</title>
        <authorList>
            <person name="Tuo L."/>
        </authorList>
    </citation>
    <scope>NUCLEOTIDE SEQUENCE [LARGE SCALE GENOMIC DNA]</scope>
    <source>
        <strain evidence="3 4">CCTCC AB 208254</strain>
    </source>
</reference>
<keyword evidence="3" id="KW-0449">Lipoprotein</keyword>
<keyword evidence="2" id="KW-0732">Signal</keyword>
<evidence type="ECO:0000256" key="1">
    <source>
        <dbReference type="SAM" id="MobiDB-lite"/>
    </source>
</evidence>
<evidence type="ECO:0000313" key="4">
    <source>
        <dbReference type="Proteomes" id="UP000297900"/>
    </source>
</evidence>
<sequence>MIAYGTALLMLFLLAMGSAGCGNQESAPAPADNRPRAQANGPTRRNIDNPNKVAAHLESLARGVEGVKDANCVVFGRYAIVGIDVDDKMERTQVGTLKYAVAEAFRKDPYGVDALVTADIDIAQRIREIRLDINNGRPVAGFAEELADIVGRVIPQIPRNIVPPKAPENMGTP</sequence>
<organism evidence="3 4">
    <name type="scientific">Cohnella luojiensis</name>
    <dbReference type="NCBI Taxonomy" id="652876"/>
    <lineage>
        <taxon>Bacteria</taxon>
        <taxon>Bacillati</taxon>
        <taxon>Bacillota</taxon>
        <taxon>Bacilli</taxon>
        <taxon>Bacillales</taxon>
        <taxon>Paenibacillaceae</taxon>
        <taxon>Cohnella</taxon>
    </lineage>
</organism>
<dbReference type="Proteomes" id="UP000297900">
    <property type="component" value="Unassembled WGS sequence"/>
</dbReference>
<dbReference type="AlphaFoldDB" id="A0A4Y8M9Y6"/>
<dbReference type="OrthoDB" id="2381329at2"/>
<evidence type="ECO:0000313" key="3">
    <source>
        <dbReference type="EMBL" id="TFE31879.1"/>
    </source>
</evidence>
<feature type="signal peptide" evidence="2">
    <location>
        <begin position="1"/>
        <end position="21"/>
    </location>
</feature>
<dbReference type="GO" id="GO:0030435">
    <property type="term" value="P:sporulation resulting in formation of a cellular spore"/>
    <property type="evidence" value="ECO:0007669"/>
    <property type="project" value="InterPro"/>
</dbReference>
<comment type="caution">
    <text evidence="3">The sequence shown here is derived from an EMBL/GenBank/DDBJ whole genome shotgun (WGS) entry which is preliminary data.</text>
</comment>
<protein>
    <submittedName>
        <fullName evidence="3">YhcN/YlaJ family sporulation lipoprotein</fullName>
    </submittedName>
</protein>
<dbReference type="EMBL" id="SOMN01000001">
    <property type="protein sequence ID" value="TFE31879.1"/>
    <property type="molecule type" value="Genomic_DNA"/>
</dbReference>
<keyword evidence="4" id="KW-1185">Reference proteome</keyword>
<dbReference type="InterPro" id="IPR019076">
    <property type="entry name" value="Spore_lipoprot_YhcN/YlaJ-like"/>
</dbReference>